<feature type="compositionally biased region" description="Basic and acidic residues" evidence="6">
    <location>
        <begin position="26"/>
        <end position="39"/>
    </location>
</feature>
<dbReference type="Gene3D" id="1.10.10.10">
    <property type="entry name" value="Winged helix-like DNA-binding domain superfamily/Winged helix DNA-binding domain"/>
    <property type="match status" value="1"/>
</dbReference>
<dbReference type="InterPro" id="IPR005119">
    <property type="entry name" value="LysR_subst-bd"/>
</dbReference>
<dbReference type="InterPro" id="IPR036388">
    <property type="entry name" value="WH-like_DNA-bd_sf"/>
</dbReference>
<feature type="compositionally biased region" description="Basic residues" evidence="6">
    <location>
        <begin position="55"/>
        <end position="75"/>
    </location>
</feature>
<reference evidence="8 9" key="1">
    <citation type="submission" date="2018-12" db="EMBL/GenBank/DDBJ databases">
        <authorList>
            <person name="Grouzdev D.S."/>
            <person name="Krutkina M.S."/>
        </authorList>
    </citation>
    <scope>NUCLEOTIDE SEQUENCE [LARGE SCALE GENOMIC DNA]</scope>
    <source>
        <strain evidence="8 9">RmlP026</strain>
    </source>
</reference>
<feature type="domain" description="HTH lysR-type" evidence="7">
    <location>
        <begin position="105"/>
        <end position="162"/>
    </location>
</feature>
<dbReference type="PROSITE" id="PS50931">
    <property type="entry name" value="HTH_LYSR"/>
    <property type="match status" value="1"/>
</dbReference>
<dbReference type="Pfam" id="PF03466">
    <property type="entry name" value="LysR_substrate"/>
    <property type="match status" value="1"/>
</dbReference>
<dbReference type="GO" id="GO:0003677">
    <property type="term" value="F:DNA binding"/>
    <property type="evidence" value="ECO:0007669"/>
    <property type="project" value="UniProtKB-KW"/>
</dbReference>
<dbReference type="OrthoDB" id="8479357at2"/>
<dbReference type="SUPFAM" id="SSF46785">
    <property type="entry name" value="Winged helix' DNA-binding domain"/>
    <property type="match status" value="1"/>
</dbReference>
<reference evidence="8 9" key="2">
    <citation type="submission" date="2019-02" db="EMBL/GenBank/DDBJ databases">
        <title>'Lichenibacterium ramalinii' gen. nov. sp. nov., 'Lichenibacterium minor' gen. nov. sp. nov.</title>
        <authorList>
            <person name="Pankratov T."/>
        </authorList>
    </citation>
    <scope>NUCLEOTIDE SEQUENCE [LARGE SCALE GENOMIC DNA]</scope>
    <source>
        <strain evidence="8 9">RmlP026</strain>
    </source>
</reference>
<gene>
    <name evidence="8" type="ORF">D3273_08655</name>
</gene>
<evidence type="ECO:0000259" key="7">
    <source>
        <dbReference type="PROSITE" id="PS50931"/>
    </source>
</evidence>
<evidence type="ECO:0000313" key="9">
    <source>
        <dbReference type="Proteomes" id="UP000290759"/>
    </source>
</evidence>
<evidence type="ECO:0000256" key="4">
    <source>
        <dbReference type="ARBA" id="ARBA00023159"/>
    </source>
</evidence>
<proteinExistence type="inferred from homology"/>
<name>A0A4Q2UB49_9HYPH</name>
<dbReference type="InterPro" id="IPR000847">
    <property type="entry name" value="LysR_HTH_N"/>
</dbReference>
<comment type="similarity">
    <text evidence="1">Belongs to the LysR transcriptional regulatory family.</text>
</comment>
<feature type="region of interest" description="Disordered" evidence="6">
    <location>
        <begin position="1"/>
        <end position="81"/>
    </location>
</feature>
<dbReference type="PRINTS" id="PR00039">
    <property type="entry name" value="HTHLYSR"/>
</dbReference>
<keyword evidence="4" id="KW-0010">Activator</keyword>
<protein>
    <submittedName>
        <fullName evidence="8">LysR family transcriptional regulator</fullName>
    </submittedName>
</protein>
<evidence type="ECO:0000256" key="1">
    <source>
        <dbReference type="ARBA" id="ARBA00009437"/>
    </source>
</evidence>
<organism evidence="8 9">
    <name type="scientific">Lichenibacterium minor</name>
    <dbReference type="NCBI Taxonomy" id="2316528"/>
    <lineage>
        <taxon>Bacteria</taxon>
        <taxon>Pseudomonadati</taxon>
        <taxon>Pseudomonadota</taxon>
        <taxon>Alphaproteobacteria</taxon>
        <taxon>Hyphomicrobiales</taxon>
        <taxon>Lichenihabitantaceae</taxon>
        <taxon>Lichenibacterium</taxon>
    </lineage>
</organism>
<dbReference type="GO" id="GO:2000142">
    <property type="term" value="P:regulation of DNA-templated transcription initiation"/>
    <property type="evidence" value="ECO:0007669"/>
    <property type="project" value="TreeGrafter"/>
</dbReference>
<evidence type="ECO:0000256" key="6">
    <source>
        <dbReference type="SAM" id="MobiDB-lite"/>
    </source>
</evidence>
<dbReference type="PANTHER" id="PTHR30293">
    <property type="entry name" value="TRANSCRIPTIONAL REGULATORY PROTEIN NAC-RELATED"/>
    <property type="match status" value="1"/>
</dbReference>
<dbReference type="PANTHER" id="PTHR30293:SF0">
    <property type="entry name" value="NITROGEN ASSIMILATION REGULATORY PROTEIN NAC"/>
    <property type="match status" value="1"/>
</dbReference>
<keyword evidence="9" id="KW-1185">Reference proteome</keyword>
<dbReference type="InterPro" id="IPR036390">
    <property type="entry name" value="WH_DNA-bd_sf"/>
</dbReference>
<dbReference type="EMBL" id="QYBB01000007">
    <property type="protein sequence ID" value="RYC32451.1"/>
    <property type="molecule type" value="Genomic_DNA"/>
</dbReference>
<dbReference type="Gene3D" id="3.40.190.290">
    <property type="match status" value="1"/>
</dbReference>
<sequence length="418" mass="45326">MPPPRVPSAVLRGPLQPTGRSTPSRASRESRSAGSRRETAVPPVPPVQAAQRQPRSSRPRARRRPRRHAARRRPQRPALALACPPLPAILPRVGRSRPRLGGTGVDLRQLRYFVAIVQCGSISRASLQLNIAQPALSLHIRNMEADLGLPLLFRTPQGVQPTEAGAILLRNARLIIEQFEVAQREIRGSAAEPSGEVRLGLPSSISPLLGVPLVLAARERFPKVTLRIAEAMSGYVLDWLRQGRVDLGLLYGLPEDRDLRANALLVETLVVFGAPEPPDGLRHPEGGTLPFAELAALPLILPSPGHGLRDLLDAAAAARGVRLATAIDIDAYGAIKQLVGRRLGYSILPGHAVRHEVEDGRLRAWTVDPPLTRMVALVQPADRPPTGAAKAVEGLCRATLRDLVQSGDWHMARMRNSE</sequence>
<evidence type="ECO:0000256" key="3">
    <source>
        <dbReference type="ARBA" id="ARBA00023125"/>
    </source>
</evidence>
<dbReference type="Pfam" id="PF00126">
    <property type="entry name" value="HTH_1"/>
    <property type="match status" value="1"/>
</dbReference>
<comment type="caution">
    <text evidence="8">The sequence shown here is derived from an EMBL/GenBank/DDBJ whole genome shotgun (WGS) entry which is preliminary data.</text>
</comment>
<dbReference type="AlphaFoldDB" id="A0A4Q2UB49"/>
<dbReference type="GO" id="GO:0003700">
    <property type="term" value="F:DNA-binding transcription factor activity"/>
    <property type="evidence" value="ECO:0007669"/>
    <property type="project" value="InterPro"/>
</dbReference>
<dbReference type="FunFam" id="1.10.10.10:FF:000001">
    <property type="entry name" value="LysR family transcriptional regulator"/>
    <property type="match status" value="1"/>
</dbReference>
<accession>A0A4Q2UB49</accession>
<dbReference type="Proteomes" id="UP000290759">
    <property type="component" value="Unassembled WGS sequence"/>
</dbReference>
<evidence type="ECO:0000256" key="2">
    <source>
        <dbReference type="ARBA" id="ARBA00023015"/>
    </source>
</evidence>
<evidence type="ECO:0000313" key="8">
    <source>
        <dbReference type="EMBL" id="RYC32451.1"/>
    </source>
</evidence>
<evidence type="ECO:0000256" key="5">
    <source>
        <dbReference type="ARBA" id="ARBA00023163"/>
    </source>
</evidence>
<keyword evidence="3" id="KW-0238">DNA-binding</keyword>
<dbReference type="SUPFAM" id="SSF53850">
    <property type="entry name" value="Periplasmic binding protein-like II"/>
    <property type="match status" value="1"/>
</dbReference>
<keyword evidence="5" id="KW-0804">Transcription</keyword>
<keyword evidence="2" id="KW-0805">Transcription regulation</keyword>